<dbReference type="EMBL" id="CM037155">
    <property type="protein sequence ID" value="KAH7847233.1"/>
    <property type="molecule type" value="Genomic_DNA"/>
</dbReference>
<accession>A0ACB7Y220</accession>
<name>A0ACB7Y220_9ERIC</name>
<dbReference type="Proteomes" id="UP000828048">
    <property type="component" value="Chromosome 5"/>
</dbReference>
<organism evidence="1 2">
    <name type="scientific">Vaccinium darrowii</name>
    <dbReference type="NCBI Taxonomy" id="229202"/>
    <lineage>
        <taxon>Eukaryota</taxon>
        <taxon>Viridiplantae</taxon>
        <taxon>Streptophyta</taxon>
        <taxon>Embryophyta</taxon>
        <taxon>Tracheophyta</taxon>
        <taxon>Spermatophyta</taxon>
        <taxon>Magnoliopsida</taxon>
        <taxon>eudicotyledons</taxon>
        <taxon>Gunneridae</taxon>
        <taxon>Pentapetalae</taxon>
        <taxon>asterids</taxon>
        <taxon>Ericales</taxon>
        <taxon>Ericaceae</taxon>
        <taxon>Vaccinioideae</taxon>
        <taxon>Vaccinieae</taxon>
        <taxon>Vaccinium</taxon>
    </lineage>
</organism>
<reference evidence="1 2" key="1">
    <citation type="journal article" date="2021" name="Hortic Res">
        <title>High-quality reference genome and annotation aids understanding of berry development for evergreen blueberry (Vaccinium darrowii).</title>
        <authorList>
            <person name="Yu J."/>
            <person name="Hulse-Kemp A.M."/>
            <person name="Babiker E."/>
            <person name="Staton M."/>
        </authorList>
    </citation>
    <scope>NUCLEOTIDE SEQUENCE [LARGE SCALE GENOMIC DNA]</scope>
    <source>
        <strain evidence="2">cv. NJ 8807/NJ 8810</strain>
        <tissue evidence="1">Young leaf</tissue>
    </source>
</reference>
<proteinExistence type="predicted"/>
<keyword evidence="2" id="KW-1185">Reference proteome</keyword>
<sequence>MQPLVKTPLHHQQRVPPEQGLDRTGIARLEQLPFVHEYEPVRLWIGREHRRLTEDVRREYRSKPGDPVVNEGLWVGCFVCGDKVEGLAEEGEAKGARREAEVAVEGGEAAEEEEGEEGERGCQEEEVVERERDGEVVHASRFLFSQVLTDNLQKNAH</sequence>
<gene>
    <name evidence="1" type="ORF">Vadar_023528</name>
</gene>
<protein>
    <submittedName>
        <fullName evidence="1">Uncharacterized protein</fullName>
    </submittedName>
</protein>
<evidence type="ECO:0000313" key="1">
    <source>
        <dbReference type="EMBL" id="KAH7847233.1"/>
    </source>
</evidence>
<comment type="caution">
    <text evidence="1">The sequence shown here is derived from an EMBL/GenBank/DDBJ whole genome shotgun (WGS) entry which is preliminary data.</text>
</comment>
<evidence type="ECO:0000313" key="2">
    <source>
        <dbReference type="Proteomes" id="UP000828048"/>
    </source>
</evidence>